<dbReference type="EMBL" id="VBQZ03000007">
    <property type="protein sequence ID" value="MXQ81451.1"/>
    <property type="molecule type" value="Genomic_DNA"/>
</dbReference>
<feature type="compositionally biased region" description="Polar residues" evidence="1">
    <location>
        <begin position="1"/>
        <end position="11"/>
    </location>
</feature>
<evidence type="ECO:0000256" key="1">
    <source>
        <dbReference type="SAM" id="MobiDB-lite"/>
    </source>
</evidence>
<protein>
    <submittedName>
        <fullName evidence="2">Uncharacterized protein</fullName>
    </submittedName>
</protein>
<comment type="caution">
    <text evidence="2">The sequence shown here is derived from an EMBL/GenBank/DDBJ whole genome shotgun (WGS) entry which is preliminary data.</text>
</comment>
<feature type="compositionally biased region" description="Basic residues" evidence="1">
    <location>
        <begin position="13"/>
        <end position="28"/>
    </location>
</feature>
<keyword evidence="3" id="KW-1185">Reference proteome</keyword>
<proteinExistence type="predicted"/>
<reference evidence="2" key="1">
    <citation type="submission" date="2019-10" db="EMBL/GenBank/DDBJ databases">
        <title>The sequence and de novo assembly of the wild yak genome.</title>
        <authorList>
            <person name="Liu Y."/>
        </authorList>
    </citation>
    <scope>NUCLEOTIDE SEQUENCE [LARGE SCALE GENOMIC DNA]</scope>
    <source>
        <strain evidence="2">WY2019</strain>
    </source>
</reference>
<feature type="compositionally biased region" description="Basic residues" evidence="1">
    <location>
        <begin position="86"/>
        <end position="107"/>
    </location>
</feature>
<accession>A0A6B0QXN1</accession>
<evidence type="ECO:0000313" key="3">
    <source>
        <dbReference type="Proteomes" id="UP000322234"/>
    </source>
</evidence>
<feature type="region of interest" description="Disordered" evidence="1">
    <location>
        <begin position="1"/>
        <end position="54"/>
    </location>
</feature>
<organism evidence="2 3">
    <name type="scientific">Bos mutus</name>
    <name type="common">wild yak</name>
    <dbReference type="NCBI Taxonomy" id="72004"/>
    <lineage>
        <taxon>Eukaryota</taxon>
        <taxon>Metazoa</taxon>
        <taxon>Chordata</taxon>
        <taxon>Craniata</taxon>
        <taxon>Vertebrata</taxon>
        <taxon>Euteleostomi</taxon>
        <taxon>Mammalia</taxon>
        <taxon>Eutheria</taxon>
        <taxon>Laurasiatheria</taxon>
        <taxon>Artiodactyla</taxon>
        <taxon>Ruminantia</taxon>
        <taxon>Pecora</taxon>
        <taxon>Bovidae</taxon>
        <taxon>Bovinae</taxon>
        <taxon>Bos</taxon>
    </lineage>
</organism>
<evidence type="ECO:0000313" key="2">
    <source>
        <dbReference type="EMBL" id="MXQ81451.1"/>
    </source>
</evidence>
<dbReference type="Proteomes" id="UP000322234">
    <property type="component" value="Unassembled WGS sequence"/>
</dbReference>
<dbReference type="AlphaFoldDB" id="A0A6B0QXN1"/>
<sequence length="133" mass="14492">MHTPTAETSASGVHKRGQSIPGHSRKVPRPPGLTHVKPGAVQLSSSNATEPPLFPSKLLLPTAQHAATEQAVVMEPECGVLALRQHQKRRSVYPRRPYLKPKQKAPLHPRPFSIQDPGEGQTVVGGHSICRQR</sequence>
<feature type="region of interest" description="Disordered" evidence="1">
    <location>
        <begin position="86"/>
        <end position="133"/>
    </location>
</feature>
<name>A0A6B0QXN1_9CETA</name>
<gene>
    <name evidence="2" type="ORF">E5288_WYG005895</name>
</gene>